<evidence type="ECO:0000256" key="1">
    <source>
        <dbReference type="ARBA" id="ARBA00008419"/>
    </source>
</evidence>
<dbReference type="NCBIfam" id="TIGR00872">
    <property type="entry name" value="gnd_rel"/>
    <property type="match status" value="1"/>
</dbReference>
<dbReference type="RefSeq" id="WP_094694107.1">
    <property type="nucleotide sequence ID" value="NZ_CALENZ010000045.1"/>
</dbReference>
<dbReference type="InterPro" id="IPR006115">
    <property type="entry name" value="6PGDH_NADP-bd"/>
</dbReference>
<comment type="similarity">
    <text evidence="2">Belongs to the HIBADH-related family.</text>
</comment>
<dbReference type="Gene3D" id="1.10.1040.10">
    <property type="entry name" value="N-(1-d-carboxylethyl)-l-norvaline Dehydrogenase, domain 2"/>
    <property type="match status" value="1"/>
</dbReference>
<feature type="active site" evidence="5">
    <location>
        <position position="165"/>
    </location>
</feature>
<dbReference type="InterPro" id="IPR002204">
    <property type="entry name" value="3-OH-isobutyrate_DH-rel_CS"/>
</dbReference>
<dbReference type="GO" id="GO:0019521">
    <property type="term" value="P:D-gluconate metabolic process"/>
    <property type="evidence" value="ECO:0007669"/>
    <property type="project" value="UniProtKB-KW"/>
</dbReference>
<dbReference type="PRINTS" id="PR00076">
    <property type="entry name" value="6PGDHDRGNASE"/>
</dbReference>
<dbReference type="GO" id="GO:0004616">
    <property type="term" value="F:phosphogluconate dehydrogenase (decarboxylating) activity"/>
    <property type="evidence" value="ECO:0007669"/>
    <property type="project" value="InterPro"/>
</dbReference>
<dbReference type="InterPro" id="IPR008927">
    <property type="entry name" value="6-PGluconate_DH-like_C_sf"/>
</dbReference>
<evidence type="ECO:0000313" key="7">
    <source>
        <dbReference type="EMBL" id="OZG67238.1"/>
    </source>
</evidence>
<reference evidence="7 8" key="1">
    <citation type="journal article" date="2017" name="BMC Genomics">
        <title>Comparative genomic and phylogenomic analyses of the Bifidobacteriaceae family.</title>
        <authorList>
            <person name="Lugli G.A."/>
            <person name="Milani C."/>
            <person name="Turroni F."/>
            <person name="Duranti S."/>
            <person name="Mancabelli L."/>
            <person name="Mangifesta M."/>
            <person name="Ferrario C."/>
            <person name="Modesto M."/>
            <person name="Mattarelli P."/>
            <person name="Jiri K."/>
            <person name="van Sinderen D."/>
            <person name="Ventura M."/>
        </authorList>
    </citation>
    <scope>NUCLEOTIDE SEQUENCE [LARGE SCALE GENOMIC DNA]</scope>
    <source>
        <strain evidence="7 8">LMG 28769</strain>
    </source>
</reference>
<dbReference type="InterPro" id="IPR004849">
    <property type="entry name" value="6DGDH_YqeC"/>
</dbReference>
<dbReference type="OrthoDB" id="9804542at2"/>
<dbReference type="PROSITE" id="PS00895">
    <property type="entry name" value="3_HYDROXYISOBUT_DH"/>
    <property type="match status" value="1"/>
</dbReference>
<dbReference type="InterPro" id="IPR013328">
    <property type="entry name" value="6PGD_dom2"/>
</dbReference>
<keyword evidence="4" id="KW-0311">Gluconate utilization</keyword>
<evidence type="ECO:0000256" key="2">
    <source>
        <dbReference type="ARBA" id="ARBA00009080"/>
    </source>
</evidence>
<dbReference type="InterPro" id="IPR006114">
    <property type="entry name" value="6PGDH_C"/>
</dbReference>
<dbReference type="EMBL" id="MWXA01000005">
    <property type="protein sequence ID" value="OZG67238.1"/>
    <property type="molecule type" value="Genomic_DNA"/>
</dbReference>
<dbReference type="GO" id="GO:0016054">
    <property type="term" value="P:organic acid catabolic process"/>
    <property type="evidence" value="ECO:0007669"/>
    <property type="project" value="UniProtKB-ARBA"/>
</dbReference>
<evidence type="ECO:0000256" key="5">
    <source>
        <dbReference type="PIRSR" id="PIRSR000103-1"/>
    </source>
</evidence>
<dbReference type="AlphaFoldDB" id="A0A261G748"/>
<dbReference type="SMART" id="SM01350">
    <property type="entry name" value="6PGD"/>
    <property type="match status" value="1"/>
</dbReference>
<comment type="similarity">
    <text evidence="1">Belongs to the 6-phosphogluconate dehydrogenase family.</text>
</comment>
<dbReference type="PIRSF" id="PIRSF000103">
    <property type="entry name" value="HIBADH"/>
    <property type="match status" value="1"/>
</dbReference>
<keyword evidence="8" id="KW-1185">Reference proteome</keyword>
<dbReference type="PANTHER" id="PTHR11811">
    <property type="entry name" value="6-PHOSPHOGLUCONATE DEHYDROGENASE"/>
    <property type="match status" value="1"/>
</dbReference>
<evidence type="ECO:0000313" key="8">
    <source>
        <dbReference type="Proteomes" id="UP000216451"/>
    </source>
</evidence>
<dbReference type="InterPro" id="IPR006183">
    <property type="entry name" value="Pgluconate_DH"/>
</dbReference>
<sequence>MQLGMIGLGRMGGNMASRLKECGHSIVGFDMNPQSVRDVDSLEALVGALNTPRAIWVMLPAGGPTDSTIKALAALLDKGDVIIDGGNTHYSDDIRHAKELEPFGIHFMDVGVSGGVWGKERGYALMIGGSEEDYQHCLPIYESLKPEGEDGLVLAGGVGAGHFAKMVHNGIEYAMMQGLGEGYATMTHSGLIENPGAVVASWRHGTVIESWLLDLLARALEKDPDLESMPPVADESGEARWMAQIALELGVPVPATAAALFARQTSRGGSDDVLKVVSALRAQFGGHVTKD</sequence>
<dbReference type="Pfam" id="PF00393">
    <property type="entry name" value="6PGD"/>
    <property type="match status" value="1"/>
</dbReference>
<dbReference type="Pfam" id="PF03446">
    <property type="entry name" value="NAD_binding_2"/>
    <property type="match status" value="1"/>
</dbReference>
<dbReference type="NCBIfam" id="NF007161">
    <property type="entry name" value="PRK09599.1"/>
    <property type="match status" value="1"/>
</dbReference>
<evidence type="ECO:0000259" key="6">
    <source>
        <dbReference type="SMART" id="SM01350"/>
    </source>
</evidence>
<keyword evidence="3" id="KW-0560">Oxidoreductase</keyword>
<comment type="caution">
    <text evidence="7">The sequence shown here is derived from an EMBL/GenBank/DDBJ whole genome shotgun (WGS) entry which is preliminary data.</text>
</comment>
<dbReference type="Proteomes" id="UP000216451">
    <property type="component" value="Unassembled WGS sequence"/>
</dbReference>
<protein>
    <submittedName>
        <fullName evidence="7">6-phosphogluconate dehydrogenase</fullName>
    </submittedName>
</protein>
<dbReference type="SUPFAM" id="SSF51735">
    <property type="entry name" value="NAD(P)-binding Rossmann-fold domains"/>
    <property type="match status" value="1"/>
</dbReference>
<feature type="domain" description="6-phosphogluconate dehydrogenase C-terminal" evidence="6">
    <location>
        <begin position="161"/>
        <end position="290"/>
    </location>
</feature>
<dbReference type="InterPro" id="IPR015815">
    <property type="entry name" value="HIBADH-related"/>
</dbReference>
<name>A0A261G748_9BIFI</name>
<dbReference type="InterPro" id="IPR036291">
    <property type="entry name" value="NAD(P)-bd_dom_sf"/>
</dbReference>
<evidence type="ECO:0000256" key="3">
    <source>
        <dbReference type="ARBA" id="ARBA00023002"/>
    </source>
</evidence>
<dbReference type="Gene3D" id="3.40.50.720">
    <property type="entry name" value="NAD(P)-binding Rossmann-like Domain"/>
    <property type="match status" value="1"/>
</dbReference>
<proteinExistence type="inferred from homology"/>
<dbReference type="GO" id="GO:0050661">
    <property type="term" value="F:NADP binding"/>
    <property type="evidence" value="ECO:0007669"/>
    <property type="project" value="InterPro"/>
</dbReference>
<gene>
    <name evidence="7" type="ORF">BAQU_1311</name>
</gene>
<organism evidence="7 8">
    <name type="scientific">Bifidobacterium aquikefiri</name>
    <dbReference type="NCBI Taxonomy" id="1653207"/>
    <lineage>
        <taxon>Bacteria</taxon>
        <taxon>Bacillati</taxon>
        <taxon>Actinomycetota</taxon>
        <taxon>Actinomycetes</taxon>
        <taxon>Bifidobacteriales</taxon>
        <taxon>Bifidobacteriaceae</taxon>
        <taxon>Bifidobacterium</taxon>
    </lineage>
</organism>
<evidence type="ECO:0000256" key="4">
    <source>
        <dbReference type="ARBA" id="ARBA00023064"/>
    </source>
</evidence>
<accession>A0A261G748</accession>
<dbReference type="GO" id="GO:0006098">
    <property type="term" value="P:pentose-phosphate shunt"/>
    <property type="evidence" value="ECO:0007669"/>
    <property type="project" value="InterPro"/>
</dbReference>
<dbReference type="GeneID" id="98295979"/>
<dbReference type="SUPFAM" id="SSF48179">
    <property type="entry name" value="6-phosphogluconate dehydrogenase C-terminal domain-like"/>
    <property type="match status" value="1"/>
</dbReference>